<dbReference type="InterPro" id="IPR016181">
    <property type="entry name" value="Acyl_CoA_acyltransferase"/>
</dbReference>
<gene>
    <name evidence="2" type="ORF">ADU70_1978</name>
    <name evidence="3" type="ORF">ADU72_0675</name>
</gene>
<name>A0A0R2H2X6_9LACO</name>
<dbReference type="AlphaFoldDB" id="A0A0R2H2X6"/>
<evidence type="ECO:0000313" key="2">
    <source>
        <dbReference type="EMBL" id="AMV63444.1"/>
    </source>
</evidence>
<keyword evidence="4" id="KW-1185">Reference proteome</keyword>
<feature type="domain" description="N-acetyltransferase" evidence="1">
    <location>
        <begin position="14"/>
        <end position="146"/>
    </location>
</feature>
<accession>A0A0R2H2X6</accession>
<dbReference type="KEGG" id="pdm:ADU72_0675"/>
<evidence type="ECO:0000313" key="5">
    <source>
        <dbReference type="Proteomes" id="UP000076405"/>
    </source>
</evidence>
<dbReference type="GeneID" id="57275938"/>
<dbReference type="Proteomes" id="UP000076405">
    <property type="component" value="Chromosome"/>
</dbReference>
<dbReference type="PANTHER" id="PTHR43792:SF1">
    <property type="entry name" value="N-ACETYLTRANSFERASE DOMAIN-CONTAINING PROTEIN"/>
    <property type="match status" value="1"/>
</dbReference>
<dbReference type="InterPro" id="IPR051531">
    <property type="entry name" value="N-acetyltransferase"/>
</dbReference>
<dbReference type="SUPFAM" id="SSF55729">
    <property type="entry name" value="Acyl-CoA N-acyltransferases (Nat)"/>
    <property type="match status" value="1"/>
</dbReference>
<dbReference type="GO" id="GO:0016747">
    <property type="term" value="F:acyltransferase activity, transferring groups other than amino-acyl groups"/>
    <property type="evidence" value="ECO:0007669"/>
    <property type="project" value="InterPro"/>
</dbReference>
<dbReference type="EMBL" id="CP012288">
    <property type="protein sequence ID" value="AMV66620.1"/>
    <property type="molecule type" value="Genomic_DNA"/>
</dbReference>
<evidence type="ECO:0000259" key="1">
    <source>
        <dbReference type="Pfam" id="PF13302"/>
    </source>
</evidence>
<organism evidence="2 5">
    <name type="scientific">Pediococcus damnosus</name>
    <dbReference type="NCBI Taxonomy" id="51663"/>
    <lineage>
        <taxon>Bacteria</taxon>
        <taxon>Bacillati</taxon>
        <taxon>Bacillota</taxon>
        <taxon>Bacilli</taxon>
        <taxon>Lactobacillales</taxon>
        <taxon>Lactobacillaceae</taxon>
        <taxon>Pediococcus</taxon>
    </lineage>
</organism>
<dbReference type="Proteomes" id="UP000076244">
    <property type="component" value="Chromosome"/>
</dbReference>
<dbReference type="OrthoDB" id="9784707at2"/>
<protein>
    <submittedName>
        <fullName evidence="2">Acetyltransferase, GNAT family</fullName>
    </submittedName>
</protein>
<dbReference type="Gene3D" id="3.40.630.30">
    <property type="match status" value="1"/>
</dbReference>
<dbReference type="EMBL" id="CP012275">
    <property type="protein sequence ID" value="AMV63444.1"/>
    <property type="molecule type" value="Genomic_DNA"/>
</dbReference>
<dbReference type="PANTHER" id="PTHR43792">
    <property type="entry name" value="GNAT FAMILY, PUTATIVE (AFU_ORTHOLOGUE AFUA_3G00765)-RELATED-RELATED"/>
    <property type="match status" value="1"/>
</dbReference>
<evidence type="ECO:0000313" key="4">
    <source>
        <dbReference type="Proteomes" id="UP000076244"/>
    </source>
</evidence>
<sequence length="176" mass="20668">MKNLQTKNYELHFPVQSDVDILFRYRSNIEIAHSEGRIPDKSRQETAKFLTQLLSKIDAGIVNYWLISDHTKNHLGGISIWGFNQEKTEAEVGYDILPKFQGKGVISEVFPEIEQYAFTVLKLQKLSVYTSKIDILSQHILRKNHYRLIEHWIEKNLKGEPTDMFHFAKTIEEYQK</sequence>
<evidence type="ECO:0000313" key="3">
    <source>
        <dbReference type="EMBL" id="AMV66620.1"/>
    </source>
</evidence>
<reference evidence="4 5" key="1">
    <citation type="journal article" date="2016" name="PLoS ONE">
        <title>The Identification of Novel Diagnostic Marker Genes for the Detection of Beer Spoiling Pediococcus damnosus Strains Using the BlAst Diagnostic Gene findEr.</title>
        <authorList>
            <person name="Behr J."/>
            <person name="Geissler A.J."/>
            <person name="Schmid J."/>
            <person name="Zehe A."/>
            <person name="Vogel R.F."/>
        </authorList>
    </citation>
    <scope>NUCLEOTIDE SEQUENCE [LARGE SCALE GENOMIC DNA]</scope>
    <source>
        <strain evidence="2 5">TMW 2.1533</strain>
        <strain evidence="3 4">TMW 2.1535</strain>
    </source>
</reference>
<dbReference type="RefSeq" id="WP_052694569.1">
    <property type="nucleotide sequence ID" value="NZ_BAAAXI010000121.1"/>
</dbReference>
<proteinExistence type="predicted"/>
<dbReference type="Pfam" id="PF13302">
    <property type="entry name" value="Acetyltransf_3"/>
    <property type="match status" value="1"/>
</dbReference>
<dbReference type="InterPro" id="IPR000182">
    <property type="entry name" value="GNAT_dom"/>
</dbReference>